<name>A0A846YKA5_9NOCA</name>
<evidence type="ECO:0000256" key="1">
    <source>
        <dbReference type="SAM" id="SignalP"/>
    </source>
</evidence>
<organism evidence="2 3">
    <name type="scientific">Nocardia flavorosea</name>
    <dbReference type="NCBI Taxonomy" id="53429"/>
    <lineage>
        <taxon>Bacteria</taxon>
        <taxon>Bacillati</taxon>
        <taxon>Actinomycetota</taxon>
        <taxon>Actinomycetes</taxon>
        <taxon>Mycobacteriales</taxon>
        <taxon>Nocardiaceae</taxon>
        <taxon>Nocardia</taxon>
    </lineage>
</organism>
<dbReference type="Proteomes" id="UP000570678">
    <property type="component" value="Unassembled WGS sequence"/>
</dbReference>
<feature type="signal peptide" evidence="1">
    <location>
        <begin position="1"/>
        <end position="31"/>
    </location>
</feature>
<dbReference type="AlphaFoldDB" id="A0A846YKA5"/>
<sequence length="79" mass="8578">MKRRFGRGVIALAMMVTPVASSAILAATAHAEDVIYEFAGNYPTKATCTVAGNQKAGPGYFYCKKSGIMLWKLYVEQGR</sequence>
<keyword evidence="3" id="KW-1185">Reference proteome</keyword>
<reference evidence="2 3" key="1">
    <citation type="submission" date="2020-04" db="EMBL/GenBank/DDBJ databases">
        <title>MicrobeNet Type strains.</title>
        <authorList>
            <person name="Nicholson A.C."/>
        </authorList>
    </citation>
    <scope>NUCLEOTIDE SEQUENCE [LARGE SCALE GENOMIC DNA]</scope>
    <source>
        <strain evidence="2 3">JCM 3332</strain>
    </source>
</reference>
<evidence type="ECO:0000313" key="2">
    <source>
        <dbReference type="EMBL" id="NKY60066.1"/>
    </source>
</evidence>
<gene>
    <name evidence="2" type="ORF">HGA15_28765</name>
</gene>
<proteinExistence type="predicted"/>
<dbReference type="EMBL" id="JAAXOT010000020">
    <property type="protein sequence ID" value="NKY60066.1"/>
    <property type="molecule type" value="Genomic_DNA"/>
</dbReference>
<evidence type="ECO:0000313" key="3">
    <source>
        <dbReference type="Proteomes" id="UP000570678"/>
    </source>
</evidence>
<keyword evidence="1" id="KW-0732">Signal</keyword>
<accession>A0A846YKA5</accession>
<comment type="caution">
    <text evidence="2">The sequence shown here is derived from an EMBL/GenBank/DDBJ whole genome shotgun (WGS) entry which is preliminary data.</text>
</comment>
<dbReference type="RefSeq" id="WP_157117324.1">
    <property type="nucleotide sequence ID" value="NZ_JAAXOT010000020.1"/>
</dbReference>
<evidence type="ECO:0008006" key="4">
    <source>
        <dbReference type="Google" id="ProtNLM"/>
    </source>
</evidence>
<protein>
    <recommendedName>
        <fullName evidence="4">Ig-like domain-containing protein</fullName>
    </recommendedName>
</protein>
<feature type="chain" id="PRO_5032436714" description="Ig-like domain-containing protein" evidence="1">
    <location>
        <begin position="32"/>
        <end position="79"/>
    </location>
</feature>